<comment type="caution">
    <text evidence="5">The sequence shown here is derived from an EMBL/GenBank/DDBJ whole genome shotgun (WGS) entry which is preliminary data.</text>
</comment>
<keyword evidence="2" id="KW-0560">Oxidoreductase</keyword>
<dbReference type="SUPFAM" id="SSF51905">
    <property type="entry name" value="FAD/NAD(P)-binding domain"/>
    <property type="match status" value="1"/>
</dbReference>
<dbReference type="GO" id="GO:0004497">
    <property type="term" value="F:monooxygenase activity"/>
    <property type="evidence" value="ECO:0007669"/>
    <property type="project" value="UniProtKB-KW"/>
</dbReference>
<sequence>MLPYTAQGSAMAIEDAAVLGVIFSHITSRQQVLPFLRAYQNLRYPRTTTTQLAARANQKIFHFSDGPEQEARDNSMREAMEDFREERGEPSRYELAENVKEKNRIQFCYDAEAEAEQWWLTGGSSGEPLTSKP</sequence>
<feature type="compositionally biased region" description="Basic and acidic residues" evidence="4">
    <location>
        <begin position="69"/>
        <end position="89"/>
    </location>
</feature>
<evidence type="ECO:0000313" key="6">
    <source>
        <dbReference type="Proteomes" id="UP000623467"/>
    </source>
</evidence>
<evidence type="ECO:0000256" key="1">
    <source>
        <dbReference type="ARBA" id="ARBA00007992"/>
    </source>
</evidence>
<accession>A0A8H6ZAF1</accession>
<dbReference type="InterPro" id="IPR036188">
    <property type="entry name" value="FAD/NAD-bd_sf"/>
</dbReference>
<organism evidence="5 6">
    <name type="scientific">Mycena sanguinolenta</name>
    <dbReference type="NCBI Taxonomy" id="230812"/>
    <lineage>
        <taxon>Eukaryota</taxon>
        <taxon>Fungi</taxon>
        <taxon>Dikarya</taxon>
        <taxon>Basidiomycota</taxon>
        <taxon>Agaricomycotina</taxon>
        <taxon>Agaricomycetes</taxon>
        <taxon>Agaricomycetidae</taxon>
        <taxon>Agaricales</taxon>
        <taxon>Marasmiineae</taxon>
        <taxon>Mycenaceae</taxon>
        <taxon>Mycena</taxon>
    </lineage>
</organism>
<dbReference type="Gene3D" id="3.50.50.60">
    <property type="entry name" value="FAD/NAD(P)-binding domain"/>
    <property type="match status" value="1"/>
</dbReference>
<keyword evidence="6" id="KW-1185">Reference proteome</keyword>
<dbReference type="OrthoDB" id="420606at2759"/>
<dbReference type="InterPro" id="IPR050493">
    <property type="entry name" value="FAD-dep_Monooxygenase_BioMet"/>
</dbReference>
<keyword evidence="3" id="KW-0503">Monooxygenase</keyword>
<gene>
    <name evidence="5" type="ORF">MSAN_00602800</name>
</gene>
<feature type="region of interest" description="Disordered" evidence="4">
    <location>
        <begin position="64"/>
        <end position="89"/>
    </location>
</feature>
<dbReference type="AlphaFoldDB" id="A0A8H6ZAF1"/>
<reference evidence="5" key="1">
    <citation type="submission" date="2020-05" db="EMBL/GenBank/DDBJ databases">
        <title>Mycena genomes resolve the evolution of fungal bioluminescence.</title>
        <authorList>
            <person name="Tsai I.J."/>
        </authorList>
    </citation>
    <scope>NUCLEOTIDE SEQUENCE</scope>
    <source>
        <strain evidence="5">160909Yilan</strain>
    </source>
</reference>
<comment type="similarity">
    <text evidence="1">Belongs to the paxM FAD-dependent monooxygenase family.</text>
</comment>
<evidence type="ECO:0000256" key="4">
    <source>
        <dbReference type="SAM" id="MobiDB-lite"/>
    </source>
</evidence>
<dbReference type="EMBL" id="JACAZH010000003">
    <property type="protein sequence ID" value="KAF7373904.1"/>
    <property type="molecule type" value="Genomic_DNA"/>
</dbReference>
<evidence type="ECO:0000313" key="5">
    <source>
        <dbReference type="EMBL" id="KAF7373904.1"/>
    </source>
</evidence>
<dbReference type="PANTHER" id="PTHR13789">
    <property type="entry name" value="MONOOXYGENASE"/>
    <property type="match status" value="1"/>
</dbReference>
<dbReference type="PANTHER" id="PTHR13789:SF309">
    <property type="entry name" value="PUTATIVE (AFU_ORTHOLOGUE AFUA_6G14510)-RELATED"/>
    <property type="match status" value="1"/>
</dbReference>
<dbReference type="Proteomes" id="UP000623467">
    <property type="component" value="Unassembled WGS sequence"/>
</dbReference>
<name>A0A8H6ZAF1_9AGAR</name>
<evidence type="ECO:0000256" key="3">
    <source>
        <dbReference type="ARBA" id="ARBA00023033"/>
    </source>
</evidence>
<evidence type="ECO:0000256" key="2">
    <source>
        <dbReference type="ARBA" id="ARBA00023002"/>
    </source>
</evidence>
<protein>
    <submittedName>
        <fullName evidence="5">FAD/NAD(P)-binding domain-containing protein</fullName>
    </submittedName>
</protein>
<proteinExistence type="inferred from homology"/>